<gene>
    <name evidence="2" type="ORF">G3I44_14520</name>
</gene>
<dbReference type="EMBL" id="CP048739">
    <property type="protein sequence ID" value="QIB75401.1"/>
    <property type="molecule type" value="Genomic_DNA"/>
</dbReference>
<protein>
    <submittedName>
        <fullName evidence="2">Uncharacterized protein</fullName>
    </submittedName>
</protein>
<dbReference type="RefSeq" id="WP_163487181.1">
    <property type="nucleotide sequence ID" value="NZ_CP048739.1"/>
</dbReference>
<dbReference type="Proteomes" id="UP000465846">
    <property type="component" value="Chromosome"/>
</dbReference>
<feature type="region of interest" description="Disordered" evidence="1">
    <location>
        <begin position="1"/>
        <end position="83"/>
    </location>
</feature>
<evidence type="ECO:0000313" key="2">
    <source>
        <dbReference type="EMBL" id="QIB75401.1"/>
    </source>
</evidence>
<evidence type="ECO:0000256" key="1">
    <source>
        <dbReference type="SAM" id="MobiDB-lite"/>
    </source>
</evidence>
<name>A0A6C0UM04_9EURY</name>
<accession>A0A6C0UM04</accession>
<reference evidence="2 3" key="1">
    <citation type="submission" date="2020-02" db="EMBL/GenBank/DDBJ databases">
        <title>Whole genome sequence of Halogeometricum borinquense strain wsp4.</title>
        <authorList>
            <person name="Verma D.K."/>
            <person name="Gopal K."/>
            <person name="Prasad E.S."/>
        </authorList>
    </citation>
    <scope>NUCLEOTIDE SEQUENCE [LARGE SCALE GENOMIC DNA]</scope>
    <source>
        <strain evidence="3">wsp4</strain>
    </source>
</reference>
<feature type="compositionally biased region" description="Basic and acidic residues" evidence="1">
    <location>
        <begin position="48"/>
        <end position="58"/>
    </location>
</feature>
<dbReference type="GeneID" id="44080639"/>
<proteinExistence type="predicted"/>
<dbReference type="AlphaFoldDB" id="A0A6C0UM04"/>
<organism evidence="2 3">
    <name type="scientific">Halogeometricum borinquense</name>
    <dbReference type="NCBI Taxonomy" id="60847"/>
    <lineage>
        <taxon>Archaea</taxon>
        <taxon>Methanobacteriati</taxon>
        <taxon>Methanobacteriota</taxon>
        <taxon>Stenosarchaea group</taxon>
        <taxon>Halobacteria</taxon>
        <taxon>Halobacteriales</taxon>
        <taxon>Haloferacaceae</taxon>
        <taxon>Halogeometricum</taxon>
    </lineage>
</organism>
<feature type="compositionally biased region" description="Basic and acidic residues" evidence="1">
    <location>
        <begin position="1"/>
        <end position="12"/>
    </location>
</feature>
<sequence length="83" mass="9573">MSEDRETNRQPDKTTFPSNVRREGGSLVTSIPPEIIDHNEIQEGDTIEWQKEHTEKHGNYSSSWNPRQQEEQEQPAEANTPAQ</sequence>
<evidence type="ECO:0000313" key="3">
    <source>
        <dbReference type="Proteomes" id="UP000465846"/>
    </source>
</evidence>